<evidence type="ECO:0000313" key="2">
    <source>
        <dbReference type="Proteomes" id="UP000275652"/>
    </source>
</evidence>
<dbReference type="Proteomes" id="UP000275652">
    <property type="component" value="Unassembled WGS sequence"/>
</dbReference>
<accession>A0A9X8DQ64</accession>
<gene>
    <name evidence="1" type="ORF">DYB28_015377</name>
</gene>
<protein>
    <submittedName>
        <fullName evidence="1">Uncharacterized protein</fullName>
    </submittedName>
</protein>
<organism evidence="1 2">
    <name type="scientific">Aphanomyces astaci</name>
    <name type="common">Crayfish plague agent</name>
    <dbReference type="NCBI Taxonomy" id="112090"/>
    <lineage>
        <taxon>Eukaryota</taxon>
        <taxon>Sar</taxon>
        <taxon>Stramenopiles</taxon>
        <taxon>Oomycota</taxon>
        <taxon>Saprolegniomycetes</taxon>
        <taxon>Saprolegniales</taxon>
        <taxon>Verrucalvaceae</taxon>
        <taxon>Aphanomyces</taxon>
    </lineage>
</organism>
<dbReference type="AlphaFoldDB" id="A0A9X8DQ64"/>
<comment type="caution">
    <text evidence="1">The sequence shown here is derived from an EMBL/GenBank/DDBJ whole genome shotgun (WGS) entry which is preliminary data.</text>
</comment>
<name>A0A9X8DQ64_APHAT</name>
<dbReference type="EMBL" id="QUTI01035642">
    <property type="protein sequence ID" value="RLO01649.1"/>
    <property type="molecule type" value="Genomic_DNA"/>
</dbReference>
<sequence>MPTPLCYAGGSCSFDYPIGSCGMSGAGLFAKGYHYNLAEIRGVLFGCSTMCLMFKRKDEDVLPSETQISIRPKETKVYCSREIAQLEKDF</sequence>
<evidence type="ECO:0000313" key="1">
    <source>
        <dbReference type="EMBL" id="RLO01649.1"/>
    </source>
</evidence>
<reference evidence="1 2" key="1">
    <citation type="journal article" date="2018" name="J. Invertebr. Pathol.">
        <title>New genotyping method for the causative agent of crayfish plague (Aphanomyces astaci) based on whole genome data.</title>
        <authorList>
            <person name="Minardi D."/>
            <person name="Studholme D.J."/>
            <person name="van der Giezen M."/>
            <person name="Pretto T."/>
            <person name="Oidtmann B."/>
        </authorList>
    </citation>
    <scope>NUCLEOTIDE SEQUENCE [LARGE SCALE GENOMIC DNA]</scope>
    <source>
        <strain evidence="1 2">KB13</strain>
    </source>
</reference>
<proteinExistence type="predicted"/>